<dbReference type="Proteomes" id="UP000187735">
    <property type="component" value="Chromosome"/>
</dbReference>
<dbReference type="InterPro" id="IPR004846">
    <property type="entry name" value="T2SS/T3SS_dom"/>
</dbReference>
<feature type="region of interest" description="Disordered" evidence="2">
    <location>
        <begin position="948"/>
        <end position="995"/>
    </location>
</feature>
<dbReference type="EMBL" id="CP017641">
    <property type="protein sequence ID" value="APZ96800.1"/>
    <property type="molecule type" value="Genomic_DNA"/>
</dbReference>
<feature type="region of interest" description="Disordered" evidence="2">
    <location>
        <begin position="104"/>
        <end position="130"/>
    </location>
</feature>
<feature type="compositionally biased region" description="Polar residues" evidence="2">
    <location>
        <begin position="110"/>
        <end position="130"/>
    </location>
</feature>
<evidence type="ECO:0000313" key="5">
    <source>
        <dbReference type="Proteomes" id="UP000187735"/>
    </source>
</evidence>
<feature type="region of interest" description="Disordered" evidence="2">
    <location>
        <begin position="1200"/>
        <end position="1236"/>
    </location>
</feature>
<dbReference type="PANTHER" id="PTHR30604">
    <property type="entry name" value="PROTEIN TRANSPORT PROTEIN HOFQ"/>
    <property type="match status" value="1"/>
</dbReference>
<name>A0A1P8WRX0_9PLAN</name>
<feature type="compositionally biased region" description="Gly residues" evidence="2">
    <location>
        <begin position="956"/>
        <end position="983"/>
    </location>
</feature>
<evidence type="ECO:0000256" key="2">
    <source>
        <dbReference type="SAM" id="MobiDB-lite"/>
    </source>
</evidence>
<dbReference type="Pfam" id="PF00263">
    <property type="entry name" value="Secretin"/>
    <property type="match status" value="1"/>
</dbReference>
<comment type="similarity">
    <text evidence="1">Belongs to the bacterial secretin family.</text>
</comment>
<dbReference type="PANTHER" id="PTHR30604:SF1">
    <property type="entry name" value="DNA UTILIZATION PROTEIN HOFQ"/>
    <property type="match status" value="1"/>
</dbReference>
<dbReference type="RefSeq" id="WP_077027773.1">
    <property type="nucleotide sequence ID" value="NZ_CP017641.1"/>
</dbReference>
<sequence length="1331" mass="141542">MQKAIGFIACVSVMAASLYLFSGGDPSRILSAQTESSPADGYGSAARRMLDDARQLAKQGNVKEARRLAETAASLSADWQTGEQTPQQLLAELDRGFSLEPNSFDAASSGKWNTTAKRTPGSNPFSNGQSPAAADFGEAPLPENASVAMVNKRKADRLMAEAKQALQAGDIPVARARAMQARAMKNVTWGLWDEQPDQLLAQIDRAEGTETFFADGRTLNASSRGGESNAEQTYQQASALITQAREAMDAGKLQTALTLAQQADALQASYGLYEDTPANVIRELQHLSRAGAAPAMVFQTDEQFSGGSSAEEARARQLVGEARDALRQGRLSAAREKAEQAQNLNVAFTLMEDRPELVLSDVKHALDGNGATAFSTGGPVDMTPGDVPLPVPNSVVANSDDRKIVSVSNTQTDNPFVINPVGSNTSETETEAAVPQFPKISSVSQTSETSDMTPMAQSDPLEDATNALDVRFAKLRMEVMNSVFRAEKLKERNSEEALAVLQRTRETVEGAGLPEESTKALTSHLDRSEKSIQTWMEQRAPIIAMERRNEEIRAQIEIDVENQIRIEQEFVDLTNQFNELMKQRRYAEAELVANKAKDLNPNLPQAVVMVEKSKLQKQIAFNERLREDKADGFLSAMNAVERAAIATDEDISFGDNWAELTKRRSERYGSADARIRTPSELKIEKALNETISLHFHNVPLTDIVRHIAMTHGINVSLDTRALETEGLAVNQAISIDVDEITLRNALKHLLDQAGGLVFDIENGILVITNRLAQDTKYEARVYPVADLVIPMDLQANDKALDVREMNGVGRSGGLGLYQLEDDLSVSIGSNGSPRTANRRSAQDGPDFSGLVDLLTSTVEPGSWMLDGGAGTAEGNENTLSLVIRQTPAVHEQITDLLSQLRRLQDIQVTVEVRFISVTDRFFERIGVDFDFGVQDTLGDPPGTPAFGSRQLQFPGAGAGGGGQGGNNAGGGDLRGGQQGGQQGQQGTTTAGLFDPIQRVNAPRDDFSRTVVGLSSPDAFTEDYDIQFRQGSFELGVPDFGNFNPDAGIQVGMAILSDIEAFFFIQAAQADERANLLFAPKVTLFNGQNASITDQTQRPFVAGLIPVVGTGAVGFQPIISVIPEGIQLQVVAVVSADRRYVRLSLAPTFTSLLDLFTFSFASGGAGGGAIGGGQQGGQGGGFGGGGGGGFGGQGGGGGFGGIGGGFGGGQGGGGQGGGFGGQQGGQQGQQGQAGVGGGTLTVQQPVISNITIATTVSVPDGGTVLLGGIKRLREGRNMAGVPILNKIPYVSRLFKNSGVGRETESIMMMVTPRIIIQEEEEELILGTSGTGL</sequence>
<protein>
    <submittedName>
        <fullName evidence="4">Phage assembly protein</fullName>
    </submittedName>
</protein>
<feature type="domain" description="Type II/III secretion system secretin-like" evidence="3">
    <location>
        <begin position="1239"/>
        <end position="1314"/>
    </location>
</feature>
<evidence type="ECO:0000256" key="1">
    <source>
        <dbReference type="RuleBase" id="RU004003"/>
    </source>
</evidence>
<reference evidence="4 5" key="1">
    <citation type="journal article" date="2016" name="Front. Microbiol.">
        <title>Fuerstia marisgermanicae gen. nov., sp. nov., an Unusual Member of the Phylum Planctomycetes from the German Wadden Sea.</title>
        <authorList>
            <person name="Kohn T."/>
            <person name="Heuer A."/>
            <person name="Jogler M."/>
            <person name="Vollmers J."/>
            <person name="Boedeker C."/>
            <person name="Bunk B."/>
            <person name="Rast P."/>
            <person name="Borchert D."/>
            <person name="Glockner I."/>
            <person name="Freese H.M."/>
            <person name="Klenk H.P."/>
            <person name="Overmann J."/>
            <person name="Kaster A.K."/>
            <person name="Rohde M."/>
            <person name="Wiegand S."/>
            <person name="Jogler C."/>
        </authorList>
    </citation>
    <scope>NUCLEOTIDE SEQUENCE [LARGE SCALE GENOMIC DNA]</scope>
    <source>
        <strain evidence="4 5">NH11</strain>
    </source>
</reference>
<keyword evidence="5" id="KW-1185">Reference proteome</keyword>
<evidence type="ECO:0000313" key="4">
    <source>
        <dbReference type="EMBL" id="APZ96800.1"/>
    </source>
</evidence>
<proteinExistence type="inferred from homology"/>
<dbReference type="InterPro" id="IPR051808">
    <property type="entry name" value="Type_IV_pilus_biogenesis"/>
</dbReference>
<dbReference type="SUPFAM" id="SSF48452">
    <property type="entry name" value="TPR-like"/>
    <property type="match status" value="1"/>
</dbReference>
<gene>
    <name evidence="4" type="ORF">Fuma_06474</name>
</gene>
<dbReference type="InterPro" id="IPR011990">
    <property type="entry name" value="TPR-like_helical_dom_sf"/>
</dbReference>
<evidence type="ECO:0000259" key="3">
    <source>
        <dbReference type="Pfam" id="PF00263"/>
    </source>
</evidence>
<dbReference type="GO" id="GO:0009306">
    <property type="term" value="P:protein secretion"/>
    <property type="evidence" value="ECO:0007669"/>
    <property type="project" value="InterPro"/>
</dbReference>
<dbReference type="STRING" id="1891926.Fuma_06474"/>
<accession>A0A1P8WRX0</accession>
<organism evidence="4 5">
    <name type="scientific">Fuerstiella marisgermanici</name>
    <dbReference type="NCBI Taxonomy" id="1891926"/>
    <lineage>
        <taxon>Bacteria</taxon>
        <taxon>Pseudomonadati</taxon>
        <taxon>Planctomycetota</taxon>
        <taxon>Planctomycetia</taxon>
        <taxon>Planctomycetales</taxon>
        <taxon>Planctomycetaceae</taxon>
        <taxon>Fuerstiella</taxon>
    </lineage>
</organism>
<dbReference type="KEGG" id="fmr:Fuma_06474"/>